<evidence type="ECO:0000256" key="1">
    <source>
        <dbReference type="ARBA" id="ARBA00004479"/>
    </source>
</evidence>
<evidence type="ECO:0000256" key="8">
    <source>
        <dbReference type="ARBA" id="ARBA00022989"/>
    </source>
</evidence>
<comment type="caution">
    <text evidence="18">The sequence shown here is derived from an EMBL/GenBank/DDBJ whole genome shotgun (WGS) entry which is preliminary data.</text>
</comment>
<evidence type="ECO:0000313" key="19">
    <source>
        <dbReference type="Proteomes" id="UP001066276"/>
    </source>
</evidence>
<feature type="signal peptide" evidence="15">
    <location>
        <begin position="1"/>
        <end position="23"/>
    </location>
</feature>
<dbReference type="Pfam" id="PF00059">
    <property type="entry name" value="Lectin_C"/>
    <property type="match status" value="1"/>
</dbReference>
<keyword evidence="8 14" id="KW-1133">Transmembrane helix</keyword>
<keyword evidence="19" id="KW-1185">Reference proteome</keyword>
<keyword evidence="9 14" id="KW-0472">Membrane</keyword>
<dbReference type="Gene3D" id="2.10.25.10">
    <property type="entry name" value="Laminin"/>
    <property type="match status" value="5"/>
</dbReference>
<keyword evidence="2 12" id="KW-0245">EGF-like domain</keyword>
<dbReference type="PROSITE" id="PS50026">
    <property type="entry name" value="EGF_3"/>
    <property type="match status" value="1"/>
</dbReference>
<feature type="compositionally biased region" description="Basic and acidic residues" evidence="13">
    <location>
        <begin position="492"/>
        <end position="501"/>
    </location>
</feature>
<evidence type="ECO:0008006" key="20">
    <source>
        <dbReference type="Google" id="ProtNLM"/>
    </source>
</evidence>
<dbReference type="EMBL" id="JANPWB010000009">
    <property type="protein sequence ID" value="KAJ1156387.1"/>
    <property type="molecule type" value="Genomic_DNA"/>
</dbReference>
<dbReference type="PROSITE" id="PS50041">
    <property type="entry name" value="C_TYPE_LECTIN_2"/>
    <property type="match status" value="1"/>
</dbReference>
<feature type="region of interest" description="Disordered" evidence="13">
    <location>
        <begin position="492"/>
        <end position="520"/>
    </location>
</feature>
<dbReference type="PANTHER" id="PTHR14789">
    <property type="entry name" value="CHONDROLECTIN VARIANT CHODLFDELTAE"/>
    <property type="match status" value="1"/>
</dbReference>
<dbReference type="GO" id="GO:0005509">
    <property type="term" value="F:calcium ion binding"/>
    <property type="evidence" value="ECO:0007669"/>
    <property type="project" value="InterPro"/>
</dbReference>
<reference evidence="18" key="1">
    <citation type="journal article" date="2022" name="bioRxiv">
        <title>Sequencing and chromosome-scale assembly of the giantPleurodeles waltlgenome.</title>
        <authorList>
            <person name="Brown T."/>
            <person name="Elewa A."/>
            <person name="Iarovenko S."/>
            <person name="Subramanian E."/>
            <person name="Araus A.J."/>
            <person name="Petzold A."/>
            <person name="Susuki M."/>
            <person name="Suzuki K.-i.T."/>
            <person name="Hayashi T."/>
            <person name="Toyoda A."/>
            <person name="Oliveira C."/>
            <person name="Osipova E."/>
            <person name="Leigh N.D."/>
            <person name="Simon A."/>
            <person name="Yun M.H."/>
        </authorList>
    </citation>
    <scope>NUCLEOTIDE SEQUENCE</scope>
    <source>
        <strain evidence="18">20211129_DDA</strain>
        <tissue evidence="18">Liver</tissue>
    </source>
</reference>
<evidence type="ECO:0000256" key="13">
    <source>
        <dbReference type="SAM" id="MobiDB-lite"/>
    </source>
</evidence>
<dbReference type="SUPFAM" id="SSF56436">
    <property type="entry name" value="C-type lectin-like"/>
    <property type="match status" value="1"/>
</dbReference>
<evidence type="ECO:0000256" key="7">
    <source>
        <dbReference type="ARBA" id="ARBA00022737"/>
    </source>
</evidence>
<dbReference type="InterPro" id="IPR016187">
    <property type="entry name" value="CTDL_fold"/>
</dbReference>
<organism evidence="18 19">
    <name type="scientific">Pleurodeles waltl</name>
    <name type="common">Iberian ribbed newt</name>
    <dbReference type="NCBI Taxonomy" id="8319"/>
    <lineage>
        <taxon>Eukaryota</taxon>
        <taxon>Metazoa</taxon>
        <taxon>Chordata</taxon>
        <taxon>Craniata</taxon>
        <taxon>Vertebrata</taxon>
        <taxon>Euteleostomi</taxon>
        <taxon>Amphibia</taxon>
        <taxon>Batrachia</taxon>
        <taxon>Caudata</taxon>
        <taxon>Salamandroidea</taxon>
        <taxon>Salamandridae</taxon>
        <taxon>Pleurodelinae</taxon>
        <taxon>Pleurodeles</taxon>
    </lineage>
</organism>
<feature type="compositionally biased region" description="Basic and acidic residues" evidence="13">
    <location>
        <begin position="569"/>
        <end position="596"/>
    </location>
</feature>
<dbReference type="InterPro" id="IPR000742">
    <property type="entry name" value="EGF"/>
</dbReference>
<sequence>MNDLLFLLRCQVLCLWFIAGATATVESEVLCSSSACYTVHLDTTKGFQQANEACTDNGGHLATLKSQEEALHLQHLLLKIPSSALPESMLKFWIGLYLEKKQCYQKFKALKGFSWITDRGRDNEEENQFSNWMEEPMATCTTKRCVTMNFNMTSTKNFKWTDGKCLSPVNGYVCKFSFRGMCRQVALAGPGKVEYLMPFRSTSTTLNLVPFGTEASVHCGRQKESGGPFLICKDNGDDGFDWSPPGPFCASLGHGCSFNNGVCDQECTFNTKTGSIKCGCMAGYELMADGISCAAKDHCKSNPCQQICKNLQEGFKCTCLNGYILAENHINCIDVDECLQSPCDQVCTNSPGSFSCSCMVGFETVGRSCKDKDECWHSSPCAQGCINTNGSYTCYCKEGYVKGEGEDTCMDVDECEKTPCEDLCNNTLGSYICACGPGLALAPDGISCLLLELGIIPNTPTASINSPSVEQKFTQTQISVVSQSEMRPDKILEKGSEEPIRASRVPSTSMPASTLSSNTTGAAAKIENGSTRVDRMLLYAVVASVIAVVLLLAFVLGVLKFRRKKAKKESKATPEKATDGYCWEESKERAVDNEYR</sequence>
<feature type="domain" description="EGF-like" evidence="16">
    <location>
        <begin position="334"/>
        <end position="370"/>
    </location>
</feature>
<dbReference type="CDD" id="cd00054">
    <property type="entry name" value="EGF_CA"/>
    <property type="match status" value="2"/>
</dbReference>
<feature type="chain" id="PRO_5043372727" description="Complement component C1q receptor" evidence="15">
    <location>
        <begin position="24"/>
        <end position="596"/>
    </location>
</feature>
<dbReference type="InterPro" id="IPR001304">
    <property type="entry name" value="C-type_lectin-like"/>
</dbReference>
<accession>A0AAV7RV83</accession>
<evidence type="ECO:0000256" key="15">
    <source>
        <dbReference type="SAM" id="SignalP"/>
    </source>
</evidence>
<dbReference type="GO" id="GO:0016020">
    <property type="term" value="C:membrane"/>
    <property type="evidence" value="ECO:0007669"/>
    <property type="project" value="UniProtKB-SubCell"/>
</dbReference>
<dbReference type="Pfam" id="PF07645">
    <property type="entry name" value="EGF_CA"/>
    <property type="match status" value="3"/>
</dbReference>
<dbReference type="PROSITE" id="PS00010">
    <property type="entry name" value="ASX_HYDROXYL"/>
    <property type="match status" value="3"/>
</dbReference>
<name>A0AAV7RV83_PLEWA</name>
<gene>
    <name evidence="18" type="ORF">NDU88_009108</name>
</gene>
<dbReference type="AlphaFoldDB" id="A0AAV7RV83"/>
<evidence type="ECO:0000256" key="5">
    <source>
        <dbReference type="ARBA" id="ARBA00022729"/>
    </source>
</evidence>
<evidence type="ECO:0000256" key="10">
    <source>
        <dbReference type="ARBA" id="ARBA00023157"/>
    </source>
</evidence>
<evidence type="ECO:0000256" key="12">
    <source>
        <dbReference type="PROSITE-ProRule" id="PRU00076"/>
    </source>
</evidence>
<evidence type="ECO:0000256" key="4">
    <source>
        <dbReference type="ARBA" id="ARBA00022692"/>
    </source>
</evidence>
<protein>
    <recommendedName>
        <fullName evidence="20">Complement component C1q receptor</fullName>
    </recommendedName>
</protein>
<evidence type="ECO:0000313" key="18">
    <source>
        <dbReference type="EMBL" id="KAJ1156387.1"/>
    </source>
</evidence>
<evidence type="ECO:0000256" key="9">
    <source>
        <dbReference type="ARBA" id="ARBA00023136"/>
    </source>
</evidence>
<keyword evidence="3" id="KW-0597">Phosphoprotein</keyword>
<keyword evidence="11" id="KW-0325">Glycoprotein</keyword>
<evidence type="ECO:0000256" key="6">
    <source>
        <dbReference type="ARBA" id="ARBA00022734"/>
    </source>
</evidence>
<dbReference type="InterPro" id="IPR000152">
    <property type="entry name" value="EGF-type_Asp/Asn_hydroxyl_site"/>
</dbReference>
<keyword evidence="4 14" id="KW-0812">Transmembrane</keyword>
<dbReference type="Gene3D" id="3.10.100.10">
    <property type="entry name" value="Mannose-Binding Protein A, subunit A"/>
    <property type="match status" value="1"/>
</dbReference>
<feature type="compositionally biased region" description="Polar residues" evidence="13">
    <location>
        <begin position="505"/>
        <end position="520"/>
    </location>
</feature>
<dbReference type="PANTHER" id="PTHR14789:SF8">
    <property type="entry name" value="C-TYPE LECTIN DOMAIN FAMILY 14 MEMBER A PRECURSOR-RELATED"/>
    <property type="match status" value="1"/>
</dbReference>
<proteinExistence type="predicted"/>
<evidence type="ECO:0000256" key="3">
    <source>
        <dbReference type="ARBA" id="ARBA00022553"/>
    </source>
</evidence>
<feature type="domain" description="C-type lectin" evidence="17">
    <location>
        <begin position="32"/>
        <end position="165"/>
    </location>
</feature>
<comment type="subcellular location">
    <subcellularLocation>
        <location evidence="1">Membrane</location>
        <topology evidence="1">Single-pass type I membrane protein</topology>
    </subcellularLocation>
</comment>
<evidence type="ECO:0000256" key="14">
    <source>
        <dbReference type="SAM" id="Phobius"/>
    </source>
</evidence>
<comment type="caution">
    <text evidence="12">Lacks conserved residue(s) required for the propagation of feature annotation.</text>
</comment>
<feature type="transmembrane region" description="Helical" evidence="14">
    <location>
        <begin position="536"/>
        <end position="559"/>
    </location>
</feature>
<dbReference type="PROSITE" id="PS01186">
    <property type="entry name" value="EGF_2"/>
    <property type="match status" value="3"/>
</dbReference>
<evidence type="ECO:0000256" key="11">
    <source>
        <dbReference type="ARBA" id="ARBA00023180"/>
    </source>
</evidence>
<dbReference type="GO" id="GO:0030246">
    <property type="term" value="F:carbohydrate binding"/>
    <property type="evidence" value="ECO:0007669"/>
    <property type="project" value="UniProtKB-KW"/>
</dbReference>
<dbReference type="SMART" id="SM00034">
    <property type="entry name" value="CLECT"/>
    <property type="match status" value="1"/>
</dbReference>
<keyword evidence="10" id="KW-1015">Disulfide bond</keyword>
<dbReference type="SMART" id="SM00181">
    <property type="entry name" value="EGF"/>
    <property type="match status" value="5"/>
</dbReference>
<feature type="region of interest" description="Disordered" evidence="13">
    <location>
        <begin position="565"/>
        <end position="596"/>
    </location>
</feature>
<dbReference type="InterPro" id="IPR018097">
    <property type="entry name" value="EGF_Ca-bd_CS"/>
</dbReference>
<keyword evidence="7" id="KW-0677">Repeat</keyword>
<dbReference type="SUPFAM" id="SSF57184">
    <property type="entry name" value="Growth factor receptor domain"/>
    <property type="match status" value="2"/>
</dbReference>
<dbReference type="FunFam" id="2.10.25.10:FF:000005">
    <property type="entry name" value="Fibrillin 2"/>
    <property type="match status" value="1"/>
</dbReference>
<dbReference type="InterPro" id="IPR051505">
    <property type="entry name" value="C-type_lectin_domain"/>
</dbReference>
<dbReference type="SMART" id="SM00179">
    <property type="entry name" value="EGF_CA"/>
    <property type="match status" value="4"/>
</dbReference>
<keyword evidence="5 15" id="KW-0732">Signal</keyword>
<dbReference type="Proteomes" id="UP001066276">
    <property type="component" value="Chromosome 5"/>
</dbReference>
<evidence type="ECO:0000259" key="17">
    <source>
        <dbReference type="PROSITE" id="PS50041"/>
    </source>
</evidence>
<dbReference type="InterPro" id="IPR001881">
    <property type="entry name" value="EGF-like_Ca-bd_dom"/>
</dbReference>
<keyword evidence="6" id="KW-0430">Lectin</keyword>
<dbReference type="InterPro" id="IPR016186">
    <property type="entry name" value="C-type_lectin-like/link_sf"/>
</dbReference>
<dbReference type="InterPro" id="IPR049883">
    <property type="entry name" value="NOTCH1_EGF-like"/>
</dbReference>
<dbReference type="PROSITE" id="PS01187">
    <property type="entry name" value="EGF_CA"/>
    <property type="match status" value="2"/>
</dbReference>
<evidence type="ECO:0000256" key="2">
    <source>
        <dbReference type="ARBA" id="ARBA00022536"/>
    </source>
</evidence>
<dbReference type="InterPro" id="IPR009030">
    <property type="entry name" value="Growth_fac_rcpt_cys_sf"/>
</dbReference>
<evidence type="ECO:0000259" key="16">
    <source>
        <dbReference type="PROSITE" id="PS50026"/>
    </source>
</evidence>